<gene>
    <name evidence="1" type="ORF">TVAG_328890</name>
</gene>
<dbReference type="VEuPathDB" id="TrichDB:TVAGG3_0687240"/>
<protein>
    <submittedName>
        <fullName evidence="1">Uncharacterized protein</fullName>
    </submittedName>
</protein>
<dbReference type="InParanoid" id="A2EW31"/>
<organism evidence="1 2">
    <name type="scientific">Trichomonas vaginalis (strain ATCC PRA-98 / G3)</name>
    <dbReference type="NCBI Taxonomy" id="412133"/>
    <lineage>
        <taxon>Eukaryota</taxon>
        <taxon>Metamonada</taxon>
        <taxon>Parabasalia</taxon>
        <taxon>Trichomonadida</taxon>
        <taxon>Trichomonadidae</taxon>
        <taxon>Trichomonas</taxon>
    </lineage>
</organism>
<dbReference type="AlphaFoldDB" id="A2EW31"/>
<dbReference type="KEGG" id="tva:4760963"/>
<dbReference type="EMBL" id="DS113514">
    <property type="protein sequence ID" value="EAY03117.1"/>
    <property type="molecule type" value="Genomic_DNA"/>
</dbReference>
<dbReference type="RefSeq" id="XP_001315340.1">
    <property type="nucleotide sequence ID" value="XM_001315305.1"/>
</dbReference>
<proteinExistence type="predicted"/>
<name>A2EW31_TRIV3</name>
<dbReference type="Proteomes" id="UP000001542">
    <property type="component" value="Unassembled WGS sequence"/>
</dbReference>
<evidence type="ECO:0000313" key="1">
    <source>
        <dbReference type="EMBL" id="EAY03117.1"/>
    </source>
</evidence>
<reference evidence="1" key="1">
    <citation type="submission" date="2006-10" db="EMBL/GenBank/DDBJ databases">
        <authorList>
            <person name="Amadeo P."/>
            <person name="Zhao Q."/>
            <person name="Wortman J."/>
            <person name="Fraser-Liggett C."/>
            <person name="Carlton J."/>
        </authorList>
    </citation>
    <scope>NUCLEOTIDE SEQUENCE</scope>
    <source>
        <strain evidence="1">G3</strain>
    </source>
</reference>
<dbReference type="VEuPathDB" id="TrichDB:TVAG_328890"/>
<evidence type="ECO:0000313" key="2">
    <source>
        <dbReference type="Proteomes" id="UP000001542"/>
    </source>
</evidence>
<sequence>MFQENSCEETYCNCGEIVITGEYINEEDIHEPNQSILTLIQSNFSTIFRSEPNNIIVNKLDEAEVIQLQSNLYDIYCRNCKCGFRLIIGREYAYSCSIDDCKIQTFQSQGPILKRTLTSFFPINLRRFITERSVEGASKGIAAVKSEFTPTSSLHQVVFLDVEDGDDNDDDLESSFSSKSDFIVGSFADNWNYPTEVSF</sequence>
<accession>A2EW31</accession>
<reference evidence="1" key="2">
    <citation type="journal article" date="2007" name="Science">
        <title>Draft genome sequence of the sexually transmitted pathogen Trichomonas vaginalis.</title>
        <authorList>
            <person name="Carlton J.M."/>
            <person name="Hirt R.P."/>
            <person name="Silva J.C."/>
            <person name="Delcher A.L."/>
            <person name="Schatz M."/>
            <person name="Zhao Q."/>
            <person name="Wortman J.R."/>
            <person name="Bidwell S.L."/>
            <person name="Alsmark U.C.M."/>
            <person name="Besteiro S."/>
            <person name="Sicheritz-Ponten T."/>
            <person name="Noel C.J."/>
            <person name="Dacks J.B."/>
            <person name="Foster P.G."/>
            <person name="Simillion C."/>
            <person name="Van de Peer Y."/>
            <person name="Miranda-Saavedra D."/>
            <person name="Barton G.J."/>
            <person name="Westrop G.D."/>
            <person name="Mueller S."/>
            <person name="Dessi D."/>
            <person name="Fiori P.L."/>
            <person name="Ren Q."/>
            <person name="Paulsen I."/>
            <person name="Zhang H."/>
            <person name="Bastida-Corcuera F.D."/>
            <person name="Simoes-Barbosa A."/>
            <person name="Brown M.T."/>
            <person name="Hayes R.D."/>
            <person name="Mukherjee M."/>
            <person name="Okumura C.Y."/>
            <person name="Schneider R."/>
            <person name="Smith A.J."/>
            <person name="Vanacova S."/>
            <person name="Villalvazo M."/>
            <person name="Haas B.J."/>
            <person name="Pertea M."/>
            <person name="Feldblyum T.V."/>
            <person name="Utterback T.R."/>
            <person name="Shu C.L."/>
            <person name="Osoegawa K."/>
            <person name="de Jong P.J."/>
            <person name="Hrdy I."/>
            <person name="Horvathova L."/>
            <person name="Zubacova Z."/>
            <person name="Dolezal P."/>
            <person name="Malik S.B."/>
            <person name="Logsdon J.M. Jr."/>
            <person name="Henze K."/>
            <person name="Gupta A."/>
            <person name="Wang C.C."/>
            <person name="Dunne R.L."/>
            <person name="Upcroft J.A."/>
            <person name="Upcroft P."/>
            <person name="White O."/>
            <person name="Salzberg S.L."/>
            <person name="Tang P."/>
            <person name="Chiu C.-H."/>
            <person name="Lee Y.-S."/>
            <person name="Embley T.M."/>
            <person name="Coombs G.H."/>
            <person name="Mottram J.C."/>
            <person name="Tachezy J."/>
            <person name="Fraser-Liggett C.M."/>
            <person name="Johnson P.J."/>
        </authorList>
    </citation>
    <scope>NUCLEOTIDE SEQUENCE [LARGE SCALE GENOMIC DNA]</scope>
    <source>
        <strain evidence="1">G3</strain>
    </source>
</reference>
<keyword evidence="2" id="KW-1185">Reference proteome</keyword>